<dbReference type="Pfam" id="PF20231">
    <property type="entry name" value="DUF6589"/>
    <property type="match status" value="1"/>
</dbReference>
<gene>
    <name evidence="3" type="ORF">K435DRAFT_676791</name>
</gene>
<organism evidence="3 4">
    <name type="scientific">Dendrothele bispora (strain CBS 962.96)</name>
    <dbReference type="NCBI Taxonomy" id="1314807"/>
    <lineage>
        <taxon>Eukaryota</taxon>
        <taxon>Fungi</taxon>
        <taxon>Dikarya</taxon>
        <taxon>Basidiomycota</taxon>
        <taxon>Agaricomycotina</taxon>
        <taxon>Agaricomycetes</taxon>
        <taxon>Agaricomycetidae</taxon>
        <taxon>Agaricales</taxon>
        <taxon>Agaricales incertae sedis</taxon>
        <taxon>Dendrothele</taxon>
    </lineage>
</organism>
<dbReference type="OrthoDB" id="3019291at2759"/>
<protein>
    <recommendedName>
        <fullName evidence="2">DUF6589 domain-containing protein</fullName>
    </recommendedName>
</protein>
<feature type="compositionally biased region" description="Low complexity" evidence="1">
    <location>
        <begin position="51"/>
        <end position="63"/>
    </location>
</feature>
<keyword evidence="4" id="KW-1185">Reference proteome</keyword>
<feature type="compositionally biased region" description="Polar residues" evidence="1">
    <location>
        <begin position="12"/>
        <end position="28"/>
    </location>
</feature>
<reference evidence="3 4" key="1">
    <citation type="journal article" date="2019" name="Nat. Ecol. Evol.">
        <title>Megaphylogeny resolves global patterns of mushroom evolution.</title>
        <authorList>
            <person name="Varga T."/>
            <person name="Krizsan K."/>
            <person name="Foldi C."/>
            <person name="Dima B."/>
            <person name="Sanchez-Garcia M."/>
            <person name="Sanchez-Ramirez S."/>
            <person name="Szollosi G.J."/>
            <person name="Szarkandi J.G."/>
            <person name="Papp V."/>
            <person name="Albert L."/>
            <person name="Andreopoulos W."/>
            <person name="Angelini C."/>
            <person name="Antonin V."/>
            <person name="Barry K.W."/>
            <person name="Bougher N.L."/>
            <person name="Buchanan P."/>
            <person name="Buyck B."/>
            <person name="Bense V."/>
            <person name="Catcheside P."/>
            <person name="Chovatia M."/>
            <person name="Cooper J."/>
            <person name="Damon W."/>
            <person name="Desjardin D."/>
            <person name="Finy P."/>
            <person name="Geml J."/>
            <person name="Haridas S."/>
            <person name="Hughes K."/>
            <person name="Justo A."/>
            <person name="Karasinski D."/>
            <person name="Kautmanova I."/>
            <person name="Kiss B."/>
            <person name="Kocsube S."/>
            <person name="Kotiranta H."/>
            <person name="LaButti K.M."/>
            <person name="Lechner B.E."/>
            <person name="Liimatainen K."/>
            <person name="Lipzen A."/>
            <person name="Lukacs Z."/>
            <person name="Mihaltcheva S."/>
            <person name="Morgado L.N."/>
            <person name="Niskanen T."/>
            <person name="Noordeloos M.E."/>
            <person name="Ohm R.A."/>
            <person name="Ortiz-Santana B."/>
            <person name="Ovrebo C."/>
            <person name="Racz N."/>
            <person name="Riley R."/>
            <person name="Savchenko A."/>
            <person name="Shiryaev A."/>
            <person name="Soop K."/>
            <person name="Spirin V."/>
            <person name="Szebenyi C."/>
            <person name="Tomsovsky M."/>
            <person name="Tulloss R.E."/>
            <person name="Uehling J."/>
            <person name="Grigoriev I.V."/>
            <person name="Vagvolgyi C."/>
            <person name="Papp T."/>
            <person name="Martin F.M."/>
            <person name="Miettinen O."/>
            <person name="Hibbett D.S."/>
            <person name="Nagy L.G."/>
        </authorList>
    </citation>
    <scope>NUCLEOTIDE SEQUENCE [LARGE SCALE GENOMIC DNA]</scope>
    <source>
        <strain evidence="3 4">CBS 962.96</strain>
    </source>
</reference>
<evidence type="ECO:0000313" key="3">
    <source>
        <dbReference type="EMBL" id="THU89980.1"/>
    </source>
</evidence>
<evidence type="ECO:0000259" key="2">
    <source>
        <dbReference type="Pfam" id="PF20231"/>
    </source>
</evidence>
<feature type="compositionally biased region" description="Low complexity" evidence="1">
    <location>
        <begin position="29"/>
        <end position="38"/>
    </location>
</feature>
<dbReference type="EMBL" id="ML179351">
    <property type="protein sequence ID" value="THU89980.1"/>
    <property type="molecule type" value="Genomic_DNA"/>
</dbReference>
<dbReference type="InterPro" id="IPR046496">
    <property type="entry name" value="DUF6589"/>
</dbReference>
<accession>A0A4S8LLU2</accession>
<dbReference type="Proteomes" id="UP000297245">
    <property type="component" value="Unassembled WGS sequence"/>
</dbReference>
<dbReference type="AlphaFoldDB" id="A0A4S8LLU2"/>
<feature type="domain" description="DUF6589" evidence="2">
    <location>
        <begin position="445"/>
        <end position="898"/>
    </location>
</feature>
<feature type="region of interest" description="Disordered" evidence="1">
    <location>
        <begin position="1"/>
        <end position="63"/>
    </location>
</feature>
<proteinExistence type="predicted"/>
<evidence type="ECO:0000313" key="4">
    <source>
        <dbReference type="Proteomes" id="UP000297245"/>
    </source>
</evidence>
<evidence type="ECO:0000256" key="1">
    <source>
        <dbReference type="SAM" id="MobiDB-lite"/>
    </source>
</evidence>
<name>A0A4S8LLU2_DENBC</name>
<sequence length="1000" mass="113468">MHIPSNEPVSHLSRSQFSNGSTSSQPATPSLLSSFSIPSFPPQIPQPDTRTTQTSSISIPDTPTTLLNESFSSNSLLSSPFLIRQTSKISKTAVDHVPGHLRRAHVTEFERLIEKLQLVDKYVQQISVDFDSLGDFLQYLFYSRKSKKSEDPRQPKHKLCVSRFLQGRNKVKPLDIVKRMYQHRNSYPSYRFPADQKKAFSLKHDPSTVSFARPAISCWAAHLCAARAHRDISVLTKDDPEHPEDAPSQMTAQDVSWEDINEFSPERSVATFQRRTPFLYGFFEYLALPRRNGVAIERKTRPVEIRILASLNPLIIGHNQLCNGYLSLPLAIHQFSTQTHIDQKRLMSRLGLVTSDSTTRRVIRSMTDNDMGRMQHMTNEETKKKVVGKCYVLDNVQRQDNVWEGGALKASTLRCGTAATKIDLEDVRDGAFDLSDHLSRIALNLRSGLTIYDLFNSIKWSHHHSSLKHYVVKTLVDSYNSLSSLSPSISEHFRTTLAIHRLPANRNTKIQPLGTNAEREIETQGMKRCLDDFDSQIGFTSEDLVEWVGGDGASFAAILRCQKYLAPTSFSNRQTLRNKIATPELWHAKDTALKAIAQNHFGPSTCADPSSLSKLYTVAGFKRPANLKHCDHYPTSSALELIWISQVLDCWRYDFVFTLDLESHFDELAKANSLPTLEYLLEAADSLIQCYISISGYQRVISLEARNEVKQDKMRVNPGSEWVSSQIAQPLKEQVDDKGISRDIVGFDGDRTLANSILFKLQFGSYLLLEYAIKDGDVGGVLEQLKIWIFLFSGSSHQIYASYLLELNCLLEFETSPSLRSAILSNYLVKFGLKGKFQERDIMQEHQNLKLQNMVDRSHQEFDGSFYCGIIAPNVDNFTKIGRKLEDAFSLSHRKNSHTSPEQQPEIRLLMTALKNSEIHLFRSGRTYAGHIAVDLFSVGYDKLGAGGKLKELVYQKDNFPSQVYCSHRKGKKASTRYEYRQCEYYYGYSNRSISTRISH</sequence>